<dbReference type="PANTHER" id="PTHR34406">
    <property type="entry name" value="PROTEIN YCEI"/>
    <property type="match status" value="1"/>
</dbReference>
<dbReference type="SMART" id="SM00867">
    <property type="entry name" value="YceI"/>
    <property type="match status" value="1"/>
</dbReference>
<dbReference type="AlphaFoldDB" id="A0A437LM71"/>
<keyword evidence="1" id="KW-0732">Signal</keyword>
<dbReference type="InterPro" id="IPR036761">
    <property type="entry name" value="TTHA0802/YceI-like_sf"/>
</dbReference>
<feature type="chain" id="PRO_5019385963" evidence="1">
    <location>
        <begin position="20"/>
        <end position="191"/>
    </location>
</feature>
<protein>
    <submittedName>
        <fullName evidence="3">Polyisoprenoid-binding protein</fullName>
    </submittedName>
</protein>
<evidence type="ECO:0000313" key="4">
    <source>
        <dbReference type="Proteomes" id="UP000288587"/>
    </source>
</evidence>
<evidence type="ECO:0000259" key="2">
    <source>
        <dbReference type="SMART" id="SM00867"/>
    </source>
</evidence>
<feature type="signal peptide" evidence="1">
    <location>
        <begin position="1"/>
        <end position="19"/>
    </location>
</feature>
<gene>
    <name evidence="3" type="ORF">EOD73_08645</name>
</gene>
<dbReference type="Gene3D" id="2.40.128.110">
    <property type="entry name" value="Lipid/polyisoprenoid-binding, YceI-like"/>
    <property type="match status" value="1"/>
</dbReference>
<dbReference type="SUPFAM" id="SSF101874">
    <property type="entry name" value="YceI-like"/>
    <property type="match status" value="1"/>
</dbReference>
<evidence type="ECO:0000256" key="1">
    <source>
        <dbReference type="SAM" id="SignalP"/>
    </source>
</evidence>
<dbReference type="RefSeq" id="WP_127682980.1">
    <property type="nucleotide sequence ID" value="NZ_SACM01000002.1"/>
</dbReference>
<dbReference type="OrthoDB" id="9811006at2"/>
<dbReference type="EMBL" id="SACM01000002">
    <property type="protein sequence ID" value="RVT86484.1"/>
    <property type="molecule type" value="Genomic_DNA"/>
</dbReference>
<feature type="domain" description="Lipid/polyisoprenoid-binding YceI-like" evidence="2">
    <location>
        <begin position="23"/>
        <end position="188"/>
    </location>
</feature>
<dbReference type="InterPro" id="IPR007372">
    <property type="entry name" value="Lipid/polyisoprenoid-bd_YceI"/>
</dbReference>
<dbReference type="PANTHER" id="PTHR34406:SF2">
    <property type="entry name" value="PERIPLASMIC PROTEIN"/>
    <property type="match status" value="1"/>
</dbReference>
<organism evidence="3 4">
    <name type="scientific">Inhella crocodyli</name>
    <dbReference type="NCBI Taxonomy" id="2499851"/>
    <lineage>
        <taxon>Bacteria</taxon>
        <taxon>Pseudomonadati</taxon>
        <taxon>Pseudomonadota</taxon>
        <taxon>Betaproteobacteria</taxon>
        <taxon>Burkholderiales</taxon>
        <taxon>Sphaerotilaceae</taxon>
        <taxon>Inhella</taxon>
    </lineage>
</organism>
<reference evidence="3 4" key="1">
    <citation type="submission" date="2019-01" db="EMBL/GenBank/DDBJ databases">
        <authorList>
            <person name="Chen W.-M."/>
        </authorList>
    </citation>
    <scope>NUCLEOTIDE SEQUENCE [LARGE SCALE GENOMIC DNA]</scope>
    <source>
        <strain evidence="3 4">CCP-18</strain>
    </source>
</reference>
<keyword evidence="4" id="KW-1185">Reference proteome</keyword>
<dbReference type="Proteomes" id="UP000288587">
    <property type="component" value="Unassembled WGS sequence"/>
</dbReference>
<sequence>MRKTLFALAALALAGAAQAQSATYAIDPTHTFVTFEAKHFNFGFSTNRGRFDKKEGTITIDPTAKTGKVEVTIDMGSINTGTAAFDKHLKGPDFFNAEVHPSAKFVGEQFAFDGEKIVSVGGTLTMLGKTLPVTLKADSYGCFMHPMIKRQVCAGDFSTTIKRSQWGMDKMTAFLPDDIRLVIQVEGVKQP</sequence>
<dbReference type="Pfam" id="PF04264">
    <property type="entry name" value="YceI"/>
    <property type="match status" value="1"/>
</dbReference>
<evidence type="ECO:0000313" key="3">
    <source>
        <dbReference type="EMBL" id="RVT86484.1"/>
    </source>
</evidence>
<proteinExistence type="predicted"/>
<comment type="caution">
    <text evidence="3">The sequence shown here is derived from an EMBL/GenBank/DDBJ whole genome shotgun (WGS) entry which is preliminary data.</text>
</comment>
<accession>A0A437LM71</accession>
<name>A0A437LM71_9BURK</name>